<feature type="transmembrane region" description="Helical" evidence="1">
    <location>
        <begin position="104"/>
        <end position="125"/>
    </location>
</feature>
<dbReference type="EMBL" id="AHOQ02000020">
    <property type="protein sequence ID" value="EMO46219.1"/>
    <property type="molecule type" value="Genomic_DNA"/>
</dbReference>
<dbReference type="Proteomes" id="UP000012160">
    <property type="component" value="Unassembled WGS sequence"/>
</dbReference>
<sequence>MNDTYFFRRHTDRSSEIKKKQTIHRFNEVGIYFSIISFFRRHTDRSSEIKKKQTIHRFNEVGIYFSITKIDFFTIPVGIGKVKTLDILIIFTIPFAILARRHRFIFASVLFCFALDFIRIFFLQIFGNVRLVRTVIIGSIIFLIPFFYERTPSLFFSKSFPPV</sequence>
<reference evidence="2 3" key="1">
    <citation type="submission" date="2013-01" db="EMBL/GenBank/DDBJ databases">
        <authorList>
            <person name="Harkins D.M."/>
            <person name="Durkin A.S."/>
            <person name="Brinkac L.M."/>
            <person name="Haft D.H."/>
            <person name="Selengut J.D."/>
            <person name="Sanka R."/>
            <person name="DePew J."/>
            <person name="Purushe J."/>
            <person name="Matthias M.A."/>
            <person name="Vinetz J.M."/>
            <person name="Sutton G.G."/>
            <person name="Nierman W.C."/>
            <person name="Fouts D.E."/>
        </authorList>
    </citation>
    <scope>NUCLEOTIDE SEQUENCE [LARGE SCALE GENOMIC DNA]</scope>
    <source>
        <strain evidence="2 3">ZUN179</strain>
    </source>
</reference>
<organism evidence="2 3">
    <name type="scientific">Leptospira santarosai str. ZUN179</name>
    <dbReference type="NCBI Taxonomy" id="1049985"/>
    <lineage>
        <taxon>Bacteria</taxon>
        <taxon>Pseudomonadati</taxon>
        <taxon>Spirochaetota</taxon>
        <taxon>Spirochaetia</taxon>
        <taxon>Leptospirales</taxon>
        <taxon>Leptospiraceae</taxon>
        <taxon>Leptospira</taxon>
    </lineage>
</organism>
<evidence type="ECO:0000256" key="1">
    <source>
        <dbReference type="SAM" id="Phobius"/>
    </source>
</evidence>
<protein>
    <submittedName>
        <fullName evidence="2">Uncharacterized protein</fullName>
    </submittedName>
</protein>
<feature type="transmembrane region" description="Helical" evidence="1">
    <location>
        <begin position="131"/>
        <end position="148"/>
    </location>
</feature>
<evidence type="ECO:0000313" key="3">
    <source>
        <dbReference type="Proteomes" id="UP000012160"/>
    </source>
</evidence>
<keyword evidence="1" id="KW-0812">Transmembrane</keyword>
<proteinExistence type="predicted"/>
<gene>
    <name evidence="2" type="ORF">LEP1GSC187_3762</name>
</gene>
<comment type="caution">
    <text evidence="2">The sequence shown here is derived from an EMBL/GenBank/DDBJ whole genome shotgun (WGS) entry which is preliminary data.</text>
</comment>
<dbReference type="AlphaFoldDB" id="M6UYX7"/>
<accession>M6UYX7</accession>
<evidence type="ECO:0000313" key="2">
    <source>
        <dbReference type="EMBL" id="EMO46219.1"/>
    </source>
</evidence>
<name>M6UYX7_9LEPT</name>
<keyword evidence="1" id="KW-0472">Membrane</keyword>
<keyword evidence="1" id="KW-1133">Transmembrane helix</keyword>